<gene>
    <name evidence="6" type="ORF">QWJ38_18145</name>
</gene>
<evidence type="ECO:0000256" key="1">
    <source>
        <dbReference type="ARBA" id="ARBA00022723"/>
    </source>
</evidence>
<accession>A0ABT8DYB1</accession>
<evidence type="ECO:0000256" key="3">
    <source>
        <dbReference type="ARBA" id="ARBA00022833"/>
    </source>
</evidence>
<protein>
    <submittedName>
        <fullName evidence="6">TraR/DksA family transcriptional regulator</fullName>
    </submittedName>
</protein>
<dbReference type="Pfam" id="PF01258">
    <property type="entry name" value="zf-dskA_traR"/>
    <property type="match status" value="1"/>
</dbReference>
<evidence type="ECO:0000256" key="2">
    <source>
        <dbReference type="ARBA" id="ARBA00022771"/>
    </source>
</evidence>
<keyword evidence="3" id="KW-0862">Zinc</keyword>
<name>A0ABT8DYB1_9BURK</name>
<dbReference type="PANTHER" id="PTHR33823:SF4">
    <property type="entry name" value="GENERAL STRESS PROTEIN 16O"/>
    <property type="match status" value="1"/>
</dbReference>
<keyword evidence="7" id="KW-1185">Reference proteome</keyword>
<dbReference type="PROSITE" id="PS51128">
    <property type="entry name" value="ZF_DKSA_2"/>
    <property type="match status" value="1"/>
</dbReference>
<sequence length="136" mass="15326">MDIHTHAHLDRLRARLLALRRELFAELGDAPRPQDAAMQAPDAKDFKDLAQRDALSRLAEVRERRELSELEAVEAALQRMDGEDYGDCCDCGEPIGLPRLLLMPMAIRCAPCQQRLEEDMRLGHRPAGAALHRHPA</sequence>
<dbReference type="InterPro" id="IPR037187">
    <property type="entry name" value="DnaK_N"/>
</dbReference>
<dbReference type="SUPFAM" id="SSF57716">
    <property type="entry name" value="Glucocorticoid receptor-like (DNA-binding domain)"/>
    <property type="match status" value="1"/>
</dbReference>
<keyword evidence="2" id="KW-0863">Zinc-finger</keyword>
<reference evidence="6 7" key="1">
    <citation type="submission" date="2023-06" db="EMBL/GenBank/DDBJ databases">
        <title>Pelomonas sp. PFR6 16S ribosomal RNA gene Genome sequencing and assembly.</title>
        <authorList>
            <person name="Woo H."/>
        </authorList>
    </citation>
    <scope>NUCLEOTIDE SEQUENCE [LARGE SCALE GENOMIC DNA]</scope>
    <source>
        <strain evidence="6 7">PFR6</strain>
    </source>
</reference>
<dbReference type="RefSeq" id="WP_290360528.1">
    <property type="nucleotide sequence ID" value="NZ_JAUHHC010000005.1"/>
</dbReference>
<feature type="domain" description="Zinc finger DksA/TraR C4-type" evidence="5">
    <location>
        <begin position="84"/>
        <end position="117"/>
    </location>
</feature>
<keyword evidence="1" id="KW-0479">Metal-binding</keyword>
<proteinExistence type="predicted"/>
<dbReference type="Proteomes" id="UP001228044">
    <property type="component" value="Unassembled WGS sequence"/>
</dbReference>
<dbReference type="Gene3D" id="1.20.120.910">
    <property type="entry name" value="DksA, coiled-coil domain"/>
    <property type="match status" value="1"/>
</dbReference>
<evidence type="ECO:0000259" key="5">
    <source>
        <dbReference type="Pfam" id="PF01258"/>
    </source>
</evidence>
<dbReference type="PANTHER" id="PTHR33823">
    <property type="entry name" value="RNA POLYMERASE-BINDING TRANSCRIPTION FACTOR DKSA-RELATED"/>
    <property type="match status" value="1"/>
</dbReference>
<organism evidence="6 7">
    <name type="scientific">Roseateles violae</name>
    <dbReference type="NCBI Taxonomy" id="3058042"/>
    <lineage>
        <taxon>Bacteria</taxon>
        <taxon>Pseudomonadati</taxon>
        <taxon>Pseudomonadota</taxon>
        <taxon>Betaproteobacteria</taxon>
        <taxon>Burkholderiales</taxon>
        <taxon>Sphaerotilaceae</taxon>
        <taxon>Roseateles</taxon>
    </lineage>
</organism>
<dbReference type="EMBL" id="JAUHHC010000005">
    <property type="protein sequence ID" value="MDN3922216.1"/>
    <property type="molecule type" value="Genomic_DNA"/>
</dbReference>
<dbReference type="InterPro" id="IPR000962">
    <property type="entry name" value="Znf_DskA_TraR"/>
</dbReference>
<evidence type="ECO:0000313" key="6">
    <source>
        <dbReference type="EMBL" id="MDN3922216.1"/>
    </source>
</evidence>
<dbReference type="SUPFAM" id="SSF109635">
    <property type="entry name" value="DnaK suppressor protein DksA, alpha-hairpin domain"/>
    <property type="match status" value="1"/>
</dbReference>
<evidence type="ECO:0000256" key="4">
    <source>
        <dbReference type="PROSITE-ProRule" id="PRU00510"/>
    </source>
</evidence>
<comment type="caution">
    <text evidence="6">The sequence shown here is derived from an EMBL/GenBank/DDBJ whole genome shotgun (WGS) entry which is preliminary data.</text>
</comment>
<evidence type="ECO:0000313" key="7">
    <source>
        <dbReference type="Proteomes" id="UP001228044"/>
    </source>
</evidence>
<feature type="zinc finger region" description="dksA C4-type" evidence="4">
    <location>
        <begin position="88"/>
        <end position="112"/>
    </location>
</feature>